<dbReference type="Proteomes" id="UP001642483">
    <property type="component" value="Unassembled WGS sequence"/>
</dbReference>
<evidence type="ECO:0000256" key="1">
    <source>
        <dbReference type="ARBA" id="ARBA00004120"/>
    </source>
</evidence>
<keyword evidence="11" id="KW-1185">Reference proteome</keyword>
<feature type="coiled-coil region" evidence="8">
    <location>
        <begin position="1898"/>
        <end position="1925"/>
    </location>
</feature>
<keyword evidence="5 8" id="KW-0175">Coiled coil</keyword>
<protein>
    <submittedName>
        <fullName evidence="10">Uncharacterized protein</fullName>
    </submittedName>
</protein>
<comment type="caution">
    <text evidence="10">The sequence shown here is derived from an EMBL/GenBank/DDBJ whole genome shotgun (WGS) entry which is preliminary data.</text>
</comment>
<evidence type="ECO:0000256" key="8">
    <source>
        <dbReference type="SAM" id="Coils"/>
    </source>
</evidence>
<feature type="region of interest" description="Disordered" evidence="9">
    <location>
        <begin position="2085"/>
        <end position="2105"/>
    </location>
</feature>
<feature type="region of interest" description="Disordered" evidence="9">
    <location>
        <begin position="971"/>
        <end position="1007"/>
    </location>
</feature>
<feature type="compositionally biased region" description="Basic and acidic residues" evidence="9">
    <location>
        <begin position="1698"/>
        <end position="1720"/>
    </location>
</feature>
<feature type="region of interest" description="Disordered" evidence="9">
    <location>
        <begin position="1698"/>
        <end position="1726"/>
    </location>
</feature>
<evidence type="ECO:0000256" key="6">
    <source>
        <dbReference type="ARBA" id="ARBA00023212"/>
    </source>
</evidence>
<comment type="subcellular location">
    <subcellularLocation>
        <location evidence="1">Cytoplasm</location>
        <location evidence="1">Cytoskeleton</location>
        <location evidence="1">Cilium basal body</location>
    </subcellularLocation>
    <subcellularLocation>
        <location evidence="2">Cytoplasm</location>
        <location evidence="2">Cytoskeleton</location>
        <location evidence="2">Microtubule organizing center</location>
        <location evidence="2">Centrosome</location>
    </subcellularLocation>
</comment>
<feature type="coiled-coil region" evidence="8">
    <location>
        <begin position="406"/>
        <end position="438"/>
    </location>
</feature>
<keyword evidence="3" id="KW-0963">Cytoplasm</keyword>
<feature type="region of interest" description="Disordered" evidence="9">
    <location>
        <begin position="633"/>
        <end position="669"/>
    </location>
</feature>
<reference evidence="10 11" key="1">
    <citation type="submission" date="2024-02" db="EMBL/GenBank/DDBJ databases">
        <authorList>
            <person name="Daric V."/>
            <person name="Darras S."/>
        </authorList>
    </citation>
    <scope>NUCLEOTIDE SEQUENCE [LARGE SCALE GENOMIC DNA]</scope>
</reference>
<feature type="coiled-coil region" evidence="8">
    <location>
        <begin position="1293"/>
        <end position="1327"/>
    </location>
</feature>
<proteinExistence type="predicted"/>
<evidence type="ECO:0000256" key="3">
    <source>
        <dbReference type="ARBA" id="ARBA00022490"/>
    </source>
</evidence>
<evidence type="ECO:0000313" key="10">
    <source>
        <dbReference type="EMBL" id="CAK8694621.1"/>
    </source>
</evidence>
<feature type="coiled-coil region" evidence="8">
    <location>
        <begin position="226"/>
        <end position="253"/>
    </location>
</feature>
<feature type="region of interest" description="Disordered" evidence="9">
    <location>
        <begin position="817"/>
        <end position="837"/>
    </location>
</feature>
<feature type="compositionally biased region" description="Basic and acidic residues" evidence="9">
    <location>
        <begin position="22"/>
        <end position="36"/>
    </location>
</feature>
<keyword evidence="7" id="KW-0966">Cell projection</keyword>
<accession>A0ABP0GUJ2</accession>
<feature type="coiled-coil region" evidence="8">
    <location>
        <begin position="587"/>
        <end position="614"/>
    </location>
</feature>
<gene>
    <name evidence="10" type="ORF">CVLEPA_LOCUS27977</name>
</gene>
<dbReference type="PANTHER" id="PTHR18879:SF20">
    <property type="entry name" value="CENTROSOMAL PROTEIN OF 290 KDA"/>
    <property type="match status" value="1"/>
</dbReference>
<feature type="compositionally biased region" description="Basic and acidic residues" evidence="9">
    <location>
        <begin position="1"/>
        <end position="10"/>
    </location>
</feature>
<sequence length="2105" mass="242709">MKKKKDEIKKQHLSLKQQKLQDASDQRKQKVVRSEKIQMTSATKHADKTSTISIRDTSSDMKNENTINLEDIENLKHTIKAFRASDILLDTELKQSKEISKKKDLIIERGTSSELKNENAISLEDIESLKHTIKAFQTSDILFDTELKQSKEISRKKDLIIERLHMKNKQPRSPKISLLPATYVTENISSSSGNFYNVEATSNKIRTNVQQFKEENTEAVTGLVQVQQSAYALEEMKKKKDKIEKQHLSLKLQKLQDASGKQKQKVVKSEKIQMASATKQADKTSTILIRDSSSDINYENYKNREDIESLKHTIKALQASNILLDTELAQSKEISKKKDLIIERLIMKKKQPTSPKIALPATYVTENISSSGGNFYNVEATSIRSRTKVQQSKEENTEVAIGLVQVEQNEHALKEMKKKKHELEKQSLMLKQQKLQDASGKKKPKVNRSEEIQMASATKQADKTSTIFIRDTTSFDMKNENTINLENIENLKDTIKALQASIMHLNTELAQLKEISKKKDLVIERLTMKNKQPTSPKIALPATYVTQNISLPSGNFYNVEATSNKMRTKVQQSKEENTEAATGLVQVEQSAYALEEMKKKKDEIEKQHLSLKQQKLQDASGKKKPKVLRSEKIQMTSATKHDDKTSTILIRDTSSDTNNKNTKSREENDSLKHTIKALQASIIHLDTELAQSKEISKKKDLIIERLTIKNKQPSSPEIALPATYVTENISSSSGNFYNVEATSNKRRTNVQQSKEENTEVATGFVQVQQSEHALKEMKKKEHELEKQNLMLKQQKLQDASGKQKQKVIRSEEIQMASATKHADKTSTISIRDSSSDITNQSYKNREDIESLKHTIKMLQASNILLDTELAQSKEISRKKDLIIERSTMKNKQPTSPKIALQATYVMENISSSGGNFYNVETTRIRNRTNVQQAKEENTEVAIGLVQVEQSEHALEEMKKKKDEIEKQHLSLKRQKLQDASGKQKQKVVRSEKIQMTPTTKQADKTSTISIRDTSSDMKNENTINLENIESLKHTIKALQASIIHLDTELAQSKEISKKKDLIIERLTMKNKQPRSPEITLPANYVTENISSSSGNFYNVEATSISSRTNVQQAKEENSEAATGFVQMEQSKYALEEMKKKTYVTEKQNLMLKQQVERLKKQNNASLQDAKSRIIELQNEIEQLKICVTDRIKFDEVMSANEKLQSTLIEKEKQIKALQVTINTLKEQITKFKEYRTSSSKNMQKKHSVTILPSGDDGEEDDTTSSSECNKKLEERLKTLETLHTSHGYGQDEVESMQKALKSLFGEKRQLEQDLHNLLQQKGKWEETESKLNKKITTLQAVVEEMSLPVFRQQPSSQHGEDDTPYNNLAAENALLKEQIRDLNVQLETEIIKRNVELSNLNQSQLVQEELIKAKEEKLVYTETKLKDFQQQRSESRSSSRSIDSKQDYVKQHLKKQGGILEKKNRILENLEAVKDVTFDCALCTEIEKENKELREEMDRLRSDLSHYDGYCFNEVDDLRYNYSESVKLNVLYEDQLRELSQKYGVPICLRVDEYDGDEKNRESTHYTTLKSLSVGEKQLEQDCHDLLQQKGKWKEAEAKLNKKITTLQAVIEEMSLPEFRRQPSSQHGEDDTPYNNLAAENAILKVKIRDLNVQLETEKMKRNVELSNLNQSQLVQKELLKAKEEKLVYTETKLKDFQQQRSESRSSSRSIDSKQDYEKQHLKKQKKNRILENSEAVKDVTFDCALCTEIEKENKELREEMDRLRSDLSHYDGYTFNEVDDLRYNYSESVKLNVLYEDQLRELSQKYGVPICIRVEEYDGDEKNKESTHYTTLKSLSVGEKQLEQDCHDLLQDKRKWKEAEAKLNKKITTLQAVIEEMSLPEFRRQPSSQHGEDDTPYNNLAAENALLKEKIHELNVQLETEKIKRNVELSNLNRLQHSREEILKEKEEKLLYTETKLKDFQQHLSEYRSSSRSIDFQQDFEMQHLKKQGKHRILENLEAVKDVTFDCALCTEIEKENKELREEMNRLRSDLSHYDGYCFNEVDDLRYNYSESVKLNVLYEDQLRELSQKYGVPICIRVDEYDGDEKTKDGASVMQIDGKKQQPK</sequence>
<dbReference type="EMBL" id="CAWYQH010000141">
    <property type="protein sequence ID" value="CAK8694621.1"/>
    <property type="molecule type" value="Genomic_DNA"/>
</dbReference>
<name>A0ABP0GUJ2_CLALP</name>
<evidence type="ECO:0000256" key="2">
    <source>
        <dbReference type="ARBA" id="ARBA00004300"/>
    </source>
</evidence>
<keyword evidence="4" id="KW-0970">Cilium biogenesis/degradation</keyword>
<evidence type="ECO:0000256" key="7">
    <source>
        <dbReference type="ARBA" id="ARBA00023273"/>
    </source>
</evidence>
<feature type="compositionally biased region" description="Low complexity" evidence="9">
    <location>
        <begin position="825"/>
        <end position="837"/>
    </location>
</feature>
<feature type="coiled-coil region" evidence="8">
    <location>
        <begin position="767"/>
        <end position="799"/>
    </location>
</feature>
<evidence type="ECO:0000256" key="9">
    <source>
        <dbReference type="SAM" id="MobiDB-lite"/>
    </source>
</evidence>
<evidence type="ECO:0000256" key="4">
    <source>
        <dbReference type="ARBA" id="ARBA00022794"/>
    </source>
</evidence>
<keyword evidence="6" id="KW-0206">Cytoskeleton</keyword>
<organism evidence="10 11">
    <name type="scientific">Clavelina lepadiformis</name>
    <name type="common">Light-bulb sea squirt</name>
    <name type="synonym">Ascidia lepadiformis</name>
    <dbReference type="NCBI Taxonomy" id="159417"/>
    <lineage>
        <taxon>Eukaryota</taxon>
        <taxon>Metazoa</taxon>
        <taxon>Chordata</taxon>
        <taxon>Tunicata</taxon>
        <taxon>Ascidiacea</taxon>
        <taxon>Aplousobranchia</taxon>
        <taxon>Clavelinidae</taxon>
        <taxon>Clavelina</taxon>
    </lineage>
</organism>
<feature type="region of interest" description="Disordered" evidence="9">
    <location>
        <begin position="1"/>
        <end position="51"/>
    </location>
</feature>
<feature type="region of interest" description="Disordered" evidence="9">
    <location>
        <begin position="1235"/>
        <end position="1268"/>
    </location>
</feature>
<dbReference type="InterPro" id="IPR026201">
    <property type="entry name" value="Cep290"/>
</dbReference>
<evidence type="ECO:0000256" key="5">
    <source>
        <dbReference type="ARBA" id="ARBA00023054"/>
    </source>
</evidence>
<dbReference type="PANTHER" id="PTHR18879">
    <property type="entry name" value="CENTROSOMAL PROTEIN OF 290 KDA"/>
    <property type="match status" value="1"/>
</dbReference>
<feature type="coiled-coil region" evidence="8">
    <location>
        <begin position="488"/>
        <end position="515"/>
    </location>
</feature>
<evidence type="ECO:0000313" key="11">
    <source>
        <dbReference type="Proteomes" id="UP001642483"/>
    </source>
</evidence>
<feature type="coiled-coil region" evidence="8">
    <location>
        <begin position="1148"/>
        <end position="1227"/>
    </location>
</feature>